<evidence type="ECO:0000256" key="1">
    <source>
        <dbReference type="ARBA" id="ARBA00009275"/>
    </source>
</evidence>
<dbReference type="GO" id="GO:0016788">
    <property type="term" value="F:hydrolase activity, acting on ester bonds"/>
    <property type="evidence" value="ECO:0007669"/>
    <property type="project" value="InterPro"/>
</dbReference>
<reference evidence="3 4" key="1">
    <citation type="submission" date="2017-02" db="EMBL/GenBank/DDBJ databases">
        <authorList>
            <person name="Peterson S.W."/>
        </authorList>
    </citation>
    <scope>NUCLEOTIDE SEQUENCE [LARGE SCALE GENOMIC DNA]</scope>
    <source>
        <strain evidence="3 4">3F5N</strain>
    </source>
</reference>
<dbReference type="Pfam" id="PF01026">
    <property type="entry name" value="TatD_DNase"/>
    <property type="match status" value="1"/>
</dbReference>
<dbReference type="PANTHER" id="PTHR46124">
    <property type="entry name" value="D-AMINOACYL-TRNA DEACYLASE"/>
    <property type="match status" value="1"/>
</dbReference>
<evidence type="ECO:0000313" key="4">
    <source>
        <dbReference type="Proteomes" id="UP000195766"/>
    </source>
</evidence>
<dbReference type="AlphaFoldDB" id="A0A1R4EZ83"/>
<sequence length="162" mass="17925">MGLDAGPRFYRSFETQKEVFERVLTACARAGDKVLTIHSVRSAKAVLDMIEQHLPPQQGTAVMHWFTGSASEARRAVDMGCYFSVNHEMLANPKHAALVKNLPLDRLLTETDGPFTALGERPAKPSDVRTAISKLALLLERSEDVVAELLIANLKRLLSLRT</sequence>
<evidence type="ECO:0000313" key="3">
    <source>
        <dbReference type="EMBL" id="SJM48998.1"/>
    </source>
</evidence>
<protein>
    <submittedName>
        <fullName evidence="3">Putative deoxyribonuclease similar to YcfH, type 4</fullName>
    </submittedName>
</protein>
<dbReference type="EMBL" id="FUIE01000013">
    <property type="protein sequence ID" value="SJM48998.1"/>
    <property type="molecule type" value="Genomic_DNA"/>
</dbReference>
<organism evidence="3 4">
    <name type="scientific">Brevundimonas diminuta 3F5N</name>
    <dbReference type="NCBI Taxonomy" id="1255603"/>
    <lineage>
        <taxon>Bacteria</taxon>
        <taxon>Pseudomonadati</taxon>
        <taxon>Pseudomonadota</taxon>
        <taxon>Alphaproteobacteria</taxon>
        <taxon>Caulobacterales</taxon>
        <taxon>Caulobacteraceae</taxon>
        <taxon>Brevundimonas</taxon>
    </lineage>
</organism>
<keyword evidence="2" id="KW-0378">Hydrolase</keyword>
<dbReference type="InterPro" id="IPR001130">
    <property type="entry name" value="TatD-like"/>
</dbReference>
<name>A0A1R4EZ83_BREDI</name>
<accession>A0A1R4EZ83</accession>
<evidence type="ECO:0000256" key="2">
    <source>
        <dbReference type="ARBA" id="ARBA00022801"/>
    </source>
</evidence>
<comment type="similarity">
    <text evidence="1">Belongs to the metallo-dependent hydrolases superfamily. TatD-type hydrolase family.</text>
</comment>
<dbReference type="SUPFAM" id="SSF51556">
    <property type="entry name" value="Metallo-dependent hydrolases"/>
    <property type="match status" value="1"/>
</dbReference>
<gene>
    <name evidence="3" type="ORF">FM111_01635</name>
</gene>
<dbReference type="Gene3D" id="3.20.20.140">
    <property type="entry name" value="Metal-dependent hydrolases"/>
    <property type="match status" value="1"/>
</dbReference>
<dbReference type="Proteomes" id="UP000195766">
    <property type="component" value="Unassembled WGS sequence"/>
</dbReference>
<dbReference type="PROSITE" id="PS01091">
    <property type="entry name" value="TATD_3"/>
    <property type="match status" value="1"/>
</dbReference>
<proteinExistence type="inferred from homology"/>
<dbReference type="PANTHER" id="PTHR46124:SF2">
    <property type="entry name" value="D-AMINOACYL-TRNA DEACYLASE"/>
    <property type="match status" value="1"/>
</dbReference>
<dbReference type="InterPro" id="IPR032466">
    <property type="entry name" value="Metal_Hydrolase"/>
</dbReference>
<dbReference type="InterPro" id="IPR018228">
    <property type="entry name" value="DNase_TatD-rel_CS"/>
</dbReference>